<dbReference type="GO" id="GO:0016874">
    <property type="term" value="F:ligase activity"/>
    <property type="evidence" value="ECO:0007669"/>
    <property type="project" value="UniProtKB-KW"/>
</dbReference>
<evidence type="ECO:0000256" key="4">
    <source>
        <dbReference type="PROSITE-ProRule" id="PRU00409"/>
    </source>
</evidence>
<dbReference type="EMBL" id="LFNT01000056">
    <property type="protein sequence ID" value="KMS69716.1"/>
    <property type="molecule type" value="Genomic_DNA"/>
</dbReference>
<dbReference type="InterPro" id="IPR011761">
    <property type="entry name" value="ATP-grasp"/>
</dbReference>
<keyword evidence="3 4" id="KW-0067">ATP-binding</keyword>
<dbReference type="GO" id="GO:0005524">
    <property type="term" value="F:ATP binding"/>
    <property type="evidence" value="ECO:0007669"/>
    <property type="project" value="UniProtKB-UniRule"/>
</dbReference>
<proteinExistence type="predicted"/>
<dbReference type="AlphaFoldDB" id="A0A0J7Z158"/>
<evidence type="ECO:0000313" key="7">
    <source>
        <dbReference type="Proteomes" id="UP000037432"/>
    </source>
</evidence>
<gene>
    <name evidence="6" type="ORF">ACM01_34025</name>
</gene>
<keyword evidence="2 4" id="KW-0547">Nucleotide-binding</keyword>
<dbReference type="InterPro" id="IPR040570">
    <property type="entry name" value="LAL_C2"/>
</dbReference>
<reference evidence="6 7" key="1">
    <citation type="submission" date="2015-06" db="EMBL/GenBank/DDBJ databases">
        <authorList>
            <person name="Ju K.-S."/>
            <person name="Doroghazi J.R."/>
            <person name="Metcalf W.W."/>
        </authorList>
    </citation>
    <scope>NUCLEOTIDE SEQUENCE [LARGE SCALE GENOMIC DNA]</scope>
    <source>
        <strain evidence="6 7">NRRL 3414</strain>
    </source>
</reference>
<dbReference type="SUPFAM" id="SSF56059">
    <property type="entry name" value="Glutathione synthetase ATP-binding domain-like"/>
    <property type="match status" value="1"/>
</dbReference>
<organism evidence="6 7">
    <name type="scientific">Streptomyces viridochromogenes</name>
    <dbReference type="NCBI Taxonomy" id="1938"/>
    <lineage>
        <taxon>Bacteria</taxon>
        <taxon>Bacillati</taxon>
        <taxon>Actinomycetota</taxon>
        <taxon>Actinomycetes</taxon>
        <taxon>Kitasatosporales</taxon>
        <taxon>Streptomycetaceae</taxon>
        <taxon>Streptomyces</taxon>
    </lineage>
</organism>
<dbReference type="Gene3D" id="3.30.470.20">
    <property type="entry name" value="ATP-grasp fold, B domain"/>
    <property type="match status" value="1"/>
</dbReference>
<dbReference type="PROSITE" id="PS50975">
    <property type="entry name" value="ATP_GRASP"/>
    <property type="match status" value="1"/>
</dbReference>
<protein>
    <recommendedName>
        <fullName evidence="5">ATP-grasp domain-containing protein</fullName>
    </recommendedName>
</protein>
<dbReference type="SMART" id="SM01209">
    <property type="entry name" value="GARS_A"/>
    <property type="match status" value="1"/>
</dbReference>
<accession>A0A0J7Z158</accession>
<dbReference type="Pfam" id="PF13535">
    <property type="entry name" value="ATP-grasp_4"/>
    <property type="match status" value="1"/>
</dbReference>
<keyword evidence="1" id="KW-0436">Ligase</keyword>
<feature type="domain" description="ATP-grasp" evidence="5">
    <location>
        <begin position="122"/>
        <end position="315"/>
    </location>
</feature>
<dbReference type="PANTHER" id="PTHR43585:SF2">
    <property type="entry name" value="ATP-GRASP ENZYME FSQD"/>
    <property type="match status" value="1"/>
</dbReference>
<dbReference type="InterPro" id="IPR052032">
    <property type="entry name" value="ATP-dep_AA_Ligase"/>
</dbReference>
<dbReference type="PANTHER" id="PTHR43585">
    <property type="entry name" value="FUMIPYRROLE BIOSYNTHESIS PROTEIN C"/>
    <property type="match status" value="1"/>
</dbReference>
<evidence type="ECO:0000256" key="1">
    <source>
        <dbReference type="ARBA" id="ARBA00022598"/>
    </source>
</evidence>
<sequence>MELHTLPGGGRGRLHSGAAVTAPCRAQLEAAKRLGFRTAVAASDRDSYGSQFDDVVDAWLLTDTRDAAGIVHVMRALGGEIVGVFSSVDSFVGVAAAVAAKVGLAGPSPLGAGIARDKAVARAALAAAGVPDIRWGVRSAHDDDLDSPIGYPCVVKPVDGASSWDVALAEDAQTVRDVAARHLKRAYGRRVRPQRKLLFEEVLVGPLLSAEGFVDGGEVRIIGYSDRVLSAPPRFVELAVRFAAERPFDGADDYVAETLAALEYDFGAFHLEFILTSDGPRLVELNPRFVGAGVQHAISELTGVTPAELLMAKLTGGKVPEFPREGAVTELYLTAPASGRLEGVRGLDEAVTTEGCRAAGLYVRVGDEVSSEVESNSQYIGYVHAVGDSREESYEIALSAASRIAYEIR</sequence>
<dbReference type="GO" id="GO:0046872">
    <property type="term" value="F:metal ion binding"/>
    <property type="evidence" value="ECO:0007669"/>
    <property type="project" value="InterPro"/>
</dbReference>
<evidence type="ECO:0000256" key="2">
    <source>
        <dbReference type="ARBA" id="ARBA00022741"/>
    </source>
</evidence>
<dbReference type="Proteomes" id="UP000037432">
    <property type="component" value="Unassembled WGS sequence"/>
</dbReference>
<evidence type="ECO:0000259" key="5">
    <source>
        <dbReference type="PROSITE" id="PS50975"/>
    </source>
</evidence>
<name>A0A0J7Z158_STRVR</name>
<comment type="caution">
    <text evidence="6">The sequence shown here is derived from an EMBL/GenBank/DDBJ whole genome shotgun (WGS) entry which is preliminary data.</text>
</comment>
<evidence type="ECO:0000313" key="6">
    <source>
        <dbReference type="EMBL" id="KMS69716.1"/>
    </source>
</evidence>
<evidence type="ECO:0000256" key="3">
    <source>
        <dbReference type="ARBA" id="ARBA00022840"/>
    </source>
</evidence>
<dbReference type="Pfam" id="PF18603">
    <property type="entry name" value="LAL_C2"/>
    <property type="match status" value="1"/>
</dbReference>
<dbReference type="PATRIC" id="fig|1938.3.peg.7093"/>